<dbReference type="PANTHER" id="PTHR28141">
    <property type="entry name" value="2',3'-CYCLIC-NUCLEOTIDE 3'-PHOSPHODIESTERASE"/>
    <property type="match status" value="1"/>
</dbReference>
<dbReference type="PANTHER" id="PTHR28141:SF1">
    <property type="entry name" value="2',3'-CYCLIC-NUCLEOTIDE 3'-PHOSPHODIESTERASE"/>
    <property type="match status" value="1"/>
</dbReference>
<gene>
    <name evidence="1" type="ORF">JKP88DRAFT_207074</name>
</gene>
<dbReference type="Gene3D" id="3.90.1140.10">
    <property type="entry name" value="Cyclic phosphodiesterase"/>
    <property type="match status" value="1"/>
</dbReference>
<name>A0A836CIT0_9STRA</name>
<keyword evidence="2" id="KW-1185">Reference proteome</keyword>
<dbReference type="InterPro" id="IPR009097">
    <property type="entry name" value="Cyclic_Pdiesterase"/>
</dbReference>
<dbReference type="SUPFAM" id="SSF55144">
    <property type="entry name" value="LigT-like"/>
    <property type="match status" value="1"/>
</dbReference>
<protein>
    <submittedName>
        <fullName evidence="1">2',3'-cyclic-nucleotide 3'-phosphodiesterase</fullName>
    </submittedName>
</protein>
<dbReference type="Pfam" id="PF07823">
    <property type="entry name" value="CPDase"/>
    <property type="match status" value="1"/>
</dbReference>
<evidence type="ECO:0000313" key="1">
    <source>
        <dbReference type="EMBL" id="KAG5187587.1"/>
    </source>
</evidence>
<dbReference type="Proteomes" id="UP000664859">
    <property type="component" value="Unassembled WGS sequence"/>
</dbReference>
<evidence type="ECO:0000313" key="2">
    <source>
        <dbReference type="Proteomes" id="UP000664859"/>
    </source>
</evidence>
<reference evidence="1" key="1">
    <citation type="submission" date="2021-02" db="EMBL/GenBank/DDBJ databases">
        <title>First Annotated Genome of the Yellow-green Alga Tribonema minus.</title>
        <authorList>
            <person name="Mahan K.M."/>
        </authorList>
    </citation>
    <scope>NUCLEOTIDE SEQUENCE</scope>
    <source>
        <strain evidence="1">UTEX B ZZ1240</strain>
    </source>
</reference>
<dbReference type="GO" id="GO:0004113">
    <property type="term" value="F:2',3'-cyclic-nucleotide 3'-phosphodiesterase activity"/>
    <property type="evidence" value="ECO:0007669"/>
    <property type="project" value="TreeGrafter"/>
</dbReference>
<dbReference type="AlphaFoldDB" id="A0A836CIT0"/>
<organism evidence="1 2">
    <name type="scientific">Tribonema minus</name>
    <dbReference type="NCBI Taxonomy" id="303371"/>
    <lineage>
        <taxon>Eukaryota</taxon>
        <taxon>Sar</taxon>
        <taxon>Stramenopiles</taxon>
        <taxon>Ochrophyta</taxon>
        <taxon>PX clade</taxon>
        <taxon>Xanthophyceae</taxon>
        <taxon>Tribonematales</taxon>
        <taxon>Tribonemataceae</taxon>
        <taxon>Tribonema</taxon>
    </lineage>
</organism>
<accession>A0A836CIT0</accession>
<dbReference type="EMBL" id="JAFCMP010000088">
    <property type="protein sequence ID" value="KAG5187587.1"/>
    <property type="molecule type" value="Genomic_DNA"/>
</dbReference>
<proteinExistence type="predicted"/>
<dbReference type="InterPro" id="IPR012386">
    <property type="entry name" value="Cyclic-nucl_3Pdiesterase"/>
</dbReference>
<comment type="caution">
    <text evidence="1">The sequence shown here is derived from an EMBL/GenBank/DDBJ whole genome shotgun (WGS) entry which is preliminary data.</text>
</comment>
<sequence length="189" mass="20726">MYASKTFVGHSLWLLPAQPALDALQEVVMEISVKRHSPCFKPHCTLLAGLPESEEEVIRKTRDLALRVAATPMTIDRVATKQLYFQSVFALIKAKDEAMNLHATAVEAFGVPEGGAPYMPHISLFYGDVDDKTRSAIKDDAQALLAARGMSLGSPESELSMDTIEVWNTEGPVEEWRRCAVVPLSRAAA</sequence>
<dbReference type="OrthoDB" id="514292at2759"/>
<dbReference type="GO" id="GO:0009187">
    <property type="term" value="P:cyclic nucleotide metabolic process"/>
    <property type="evidence" value="ECO:0007669"/>
    <property type="project" value="TreeGrafter"/>
</dbReference>